<name>A0ACC1H7T2_9FUNG</name>
<accession>A0ACC1H7T2</accession>
<comment type="caution">
    <text evidence="1">The sequence shown here is derived from an EMBL/GenBank/DDBJ whole genome shotgun (WGS) entry which is preliminary data.</text>
</comment>
<gene>
    <name evidence="1" type="ORF">EV182_007241</name>
</gene>
<evidence type="ECO:0000313" key="2">
    <source>
        <dbReference type="Proteomes" id="UP001145114"/>
    </source>
</evidence>
<organism evidence="1 2">
    <name type="scientific">Spiromyces aspiralis</name>
    <dbReference type="NCBI Taxonomy" id="68401"/>
    <lineage>
        <taxon>Eukaryota</taxon>
        <taxon>Fungi</taxon>
        <taxon>Fungi incertae sedis</taxon>
        <taxon>Zoopagomycota</taxon>
        <taxon>Kickxellomycotina</taxon>
        <taxon>Kickxellomycetes</taxon>
        <taxon>Kickxellales</taxon>
        <taxon>Kickxellaceae</taxon>
        <taxon>Spiromyces</taxon>
    </lineage>
</organism>
<feature type="non-terminal residue" evidence="1">
    <location>
        <position position="1"/>
    </location>
</feature>
<evidence type="ECO:0000313" key="1">
    <source>
        <dbReference type="EMBL" id="KAJ1672241.1"/>
    </source>
</evidence>
<feature type="non-terminal residue" evidence="1">
    <location>
        <position position="217"/>
    </location>
</feature>
<dbReference type="EMBL" id="JAMZIH010008426">
    <property type="protein sequence ID" value="KAJ1672241.1"/>
    <property type="molecule type" value="Genomic_DNA"/>
</dbReference>
<sequence>PNTLPLRPDWSPAHPYLTSRTGIACRHCAYRTTSLDLATRHLAKAHGRRRHQRRSGWLSDEIVQDVPLQSWTQNGARGYWIATPGQPMHERSGDASSQLRDQATAEQRAAFDQLHQAERDRLASRSASATSRQTDSESLPDLALQTNWMWRTGWLKTFDGARRDVLVRLALPPCLEGRGLQLSATGDDVAIWSSREDEDRLGTRSGRPEAIERTNRV</sequence>
<proteinExistence type="predicted"/>
<keyword evidence="2" id="KW-1185">Reference proteome</keyword>
<dbReference type="Proteomes" id="UP001145114">
    <property type="component" value="Unassembled WGS sequence"/>
</dbReference>
<reference evidence="1" key="1">
    <citation type="submission" date="2022-06" db="EMBL/GenBank/DDBJ databases">
        <title>Phylogenomic reconstructions and comparative analyses of Kickxellomycotina fungi.</title>
        <authorList>
            <person name="Reynolds N.K."/>
            <person name="Stajich J.E."/>
            <person name="Barry K."/>
            <person name="Grigoriev I.V."/>
            <person name="Crous P."/>
            <person name="Smith M.E."/>
        </authorList>
    </citation>
    <scope>NUCLEOTIDE SEQUENCE</scope>
    <source>
        <strain evidence="1">RSA 2271</strain>
    </source>
</reference>
<protein>
    <submittedName>
        <fullName evidence="1">Uncharacterized protein</fullName>
    </submittedName>
</protein>